<evidence type="ECO:0000259" key="10">
    <source>
        <dbReference type="PROSITE" id="PS50892"/>
    </source>
</evidence>
<dbReference type="CDD" id="cd15843">
    <property type="entry name" value="R-SNARE"/>
    <property type="match status" value="1"/>
</dbReference>
<dbReference type="EMBL" id="CP064812">
    <property type="protein sequence ID" value="QPG74275.1"/>
    <property type="molecule type" value="Genomic_DNA"/>
</dbReference>
<evidence type="ECO:0000313" key="12">
    <source>
        <dbReference type="Proteomes" id="UP000662931"/>
    </source>
</evidence>
<dbReference type="GO" id="GO:0016192">
    <property type="term" value="P:vesicle-mediated transport"/>
    <property type="evidence" value="ECO:0007669"/>
    <property type="project" value="InterPro"/>
</dbReference>
<dbReference type="SUPFAM" id="SSF58038">
    <property type="entry name" value="SNARE fusion complex"/>
    <property type="match status" value="1"/>
</dbReference>
<comment type="subcellular location">
    <subcellularLocation>
        <location evidence="7">Endomembrane system</location>
        <topology evidence="7">Single-pass type IV membrane protein</topology>
    </subcellularLocation>
</comment>
<keyword evidence="6 9" id="KW-0472">Membrane</keyword>
<feature type="domain" description="V-SNARE coiled-coil homology" evidence="10">
    <location>
        <begin position="169"/>
        <end position="229"/>
    </location>
</feature>
<dbReference type="FunFam" id="1.20.5.110:FF:000004">
    <property type="entry name" value="Vesicle-associated membrane protein 7"/>
    <property type="match status" value="1"/>
</dbReference>
<proteinExistence type="inferred from homology"/>
<evidence type="ECO:0000256" key="5">
    <source>
        <dbReference type="ARBA" id="ARBA00022989"/>
    </source>
</evidence>
<evidence type="ECO:0000256" key="7">
    <source>
        <dbReference type="ARBA" id="ARBA00046280"/>
    </source>
</evidence>
<keyword evidence="3 9" id="KW-0812">Transmembrane</keyword>
<evidence type="ECO:0000256" key="4">
    <source>
        <dbReference type="ARBA" id="ARBA00022927"/>
    </source>
</evidence>
<dbReference type="PROSITE" id="PS50892">
    <property type="entry name" value="V_SNARE"/>
    <property type="match status" value="1"/>
</dbReference>
<organism evidence="11 12">
    <name type="scientific">Eeniella nana</name>
    <name type="common">Yeast</name>
    <name type="synonym">Brettanomyces nanus</name>
    <dbReference type="NCBI Taxonomy" id="13502"/>
    <lineage>
        <taxon>Eukaryota</taxon>
        <taxon>Fungi</taxon>
        <taxon>Dikarya</taxon>
        <taxon>Ascomycota</taxon>
        <taxon>Saccharomycotina</taxon>
        <taxon>Pichiomycetes</taxon>
        <taxon>Pichiales</taxon>
        <taxon>Pichiaceae</taxon>
        <taxon>Brettanomyces</taxon>
    </lineage>
</organism>
<keyword evidence="5 9" id="KW-1133">Transmembrane helix</keyword>
<name>A0A875S1S0_EENNA</name>
<keyword evidence="8" id="KW-0175">Coiled coil</keyword>
<evidence type="ECO:0000313" key="11">
    <source>
        <dbReference type="EMBL" id="QPG74275.1"/>
    </source>
</evidence>
<evidence type="ECO:0000256" key="2">
    <source>
        <dbReference type="ARBA" id="ARBA00022448"/>
    </source>
</evidence>
<dbReference type="KEGG" id="bnn:FOA43_001600"/>
<evidence type="ECO:0000256" key="9">
    <source>
        <dbReference type="SAM" id="Phobius"/>
    </source>
</evidence>
<dbReference type="AlphaFoldDB" id="A0A875S1S0"/>
<feature type="transmembrane region" description="Helical" evidence="9">
    <location>
        <begin position="226"/>
        <end position="249"/>
    </location>
</feature>
<evidence type="ECO:0000256" key="1">
    <source>
        <dbReference type="ARBA" id="ARBA00008025"/>
    </source>
</evidence>
<dbReference type="Proteomes" id="UP000662931">
    <property type="component" value="Chromosome 1"/>
</dbReference>
<dbReference type="GO" id="GO:0016020">
    <property type="term" value="C:membrane"/>
    <property type="evidence" value="ECO:0007669"/>
    <property type="project" value="InterPro"/>
</dbReference>
<keyword evidence="4" id="KW-0653">Protein transport</keyword>
<dbReference type="InterPro" id="IPR016444">
    <property type="entry name" value="Synaptobrevin/VAMP"/>
</dbReference>
<dbReference type="PANTHER" id="PTHR45701">
    <property type="entry name" value="SYNAPTOBREVIN FAMILY MEMBER"/>
    <property type="match status" value="1"/>
</dbReference>
<evidence type="ECO:0000256" key="6">
    <source>
        <dbReference type="ARBA" id="ARBA00023136"/>
    </source>
</evidence>
<keyword evidence="2" id="KW-0813">Transport</keyword>
<dbReference type="GeneID" id="62195001"/>
<dbReference type="RefSeq" id="XP_038777840.1">
    <property type="nucleotide sequence ID" value="XM_038921912.1"/>
</dbReference>
<evidence type="ECO:0000256" key="3">
    <source>
        <dbReference type="ARBA" id="ARBA00022692"/>
    </source>
</evidence>
<gene>
    <name evidence="11" type="ORF">FOA43_001600</name>
</gene>
<dbReference type="InterPro" id="IPR042855">
    <property type="entry name" value="V_SNARE_CC"/>
</dbReference>
<protein>
    <recommendedName>
        <fullName evidence="10">V-SNARE coiled-coil homology domain-containing protein</fullName>
    </recommendedName>
</protein>
<dbReference type="InterPro" id="IPR001388">
    <property type="entry name" value="Synaptobrevin-like"/>
</dbReference>
<dbReference type="Pfam" id="PF00957">
    <property type="entry name" value="Synaptobrevin"/>
    <property type="match status" value="1"/>
</dbReference>
<dbReference type="Gene3D" id="1.20.5.110">
    <property type="match status" value="1"/>
</dbReference>
<dbReference type="GO" id="GO:0012505">
    <property type="term" value="C:endomembrane system"/>
    <property type="evidence" value="ECO:0007669"/>
    <property type="project" value="UniProtKB-SubCell"/>
</dbReference>
<dbReference type="GO" id="GO:0005737">
    <property type="term" value="C:cytoplasm"/>
    <property type="evidence" value="ECO:0007669"/>
    <property type="project" value="UniProtKB-ARBA"/>
</dbReference>
<comment type="similarity">
    <text evidence="1">Belongs to the synaptobrevin family.</text>
</comment>
<dbReference type="GO" id="GO:0015031">
    <property type="term" value="P:protein transport"/>
    <property type="evidence" value="ECO:0007669"/>
    <property type="project" value="UniProtKB-KW"/>
</dbReference>
<dbReference type="PRINTS" id="PR00219">
    <property type="entry name" value="SYNAPTOBREVN"/>
</dbReference>
<reference evidence="11" key="1">
    <citation type="submission" date="2020-10" db="EMBL/GenBank/DDBJ databases">
        <authorList>
            <person name="Roach M.J.R."/>
        </authorList>
    </citation>
    <scope>NUCLEOTIDE SEQUENCE</scope>
    <source>
        <strain evidence="11">CBS 1945</strain>
    </source>
</reference>
<accession>A0A875S1S0</accession>
<sequence length="274" mass="31296">MRPLNASIIHACLTVNSTTLYTYDDRFYAPKLDLNYAELVSKNIGIINSVPEDRSDDYKLSGYTLLTNKNSMGNGFANANRSVNLILYYDKKLMKNNDLITLVLLCSDTVLKSFVYNVMNKLMFTYLSEYYESPGLTANVTTTTNFEYKLKMKEIIVEEQLKLAQLTQNYGSIDGELDEVRNIMNDNIDKILERGQTLNSLIDKTHNLNSSSNSFRRRAVSLKRRLWWSNAKSIMIVCFVAIVLLYLLIGLECGLPFYSKCMHPSKPVQPKKGN</sequence>
<dbReference type="OrthoDB" id="190375at2759"/>
<keyword evidence="12" id="KW-1185">Reference proteome</keyword>
<evidence type="ECO:0000256" key="8">
    <source>
        <dbReference type="PROSITE-ProRule" id="PRU00290"/>
    </source>
</evidence>